<feature type="domain" description="NADP-dependent oxidoreductase" evidence="1">
    <location>
        <begin position="6"/>
        <end position="156"/>
    </location>
</feature>
<dbReference type="Gene3D" id="3.20.20.100">
    <property type="entry name" value="NADP-dependent oxidoreductase domain"/>
    <property type="match status" value="1"/>
</dbReference>
<sequence length="302" mass="32023">MSVADLGLGTYRVRPEALSEAVRLASLDVETAWVDTAPNYLDGGAQTRLRPLLSEYGLPVSTKVGFLSRAAAAAAVTAGVLSEKIAERGHCLTDAYVHWQCARNRVELGRDRVDVVFTHNPERAPGDAYASLREAFTALEAEAEAGALGTYGVATWHGFDSGALSVPELDRLADEVRRGGGHRLRAIQLPVSLVSATAFMQALDGEGPIAEAAARGWEVYASAPLFGGELPELATRELADLLDPRLSVAQACLLAVASCPGVTRVLLSASNPAHWEEARAVFSMPPLPVSTLRKVLDVLASD</sequence>
<reference evidence="2 3" key="1">
    <citation type="submission" date="2018-09" db="EMBL/GenBank/DDBJ databases">
        <title>Streptomyces sp. nov. DS1-2, an endophytic actinomycete isolated from roots of Dendrobium scabrilingue.</title>
        <authorList>
            <person name="Kuncharoen N."/>
            <person name="Kudo T."/>
            <person name="Ohkuma M."/>
            <person name="Yuki M."/>
            <person name="Tanasupawat S."/>
        </authorList>
    </citation>
    <scope>NUCLEOTIDE SEQUENCE [LARGE SCALE GENOMIC DNA]</scope>
    <source>
        <strain evidence="2 3">AZ1-7</strain>
    </source>
</reference>
<dbReference type="AlphaFoldDB" id="A0A3A9W9Q5"/>
<protein>
    <submittedName>
        <fullName evidence="2">Aldo/keto reductase</fullName>
    </submittedName>
</protein>
<comment type="caution">
    <text evidence="2">The sequence shown here is derived from an EMBL/GenBank/DDBJ whole genome shotgun (WGS) entry which is preliminary data.</text>
</comment>
<dbReference type="EMBL" id="RBDX01000007">
    <property type="protein sequence ID" value="RKN09620.1"/>
    <property type="molecule type" value="Genomic_DNA"/>
</dbReference>
<dbReference type="Proteomes" id="UP000275024">
    <property type="component" value="Unassembled WGS sequence"/>
</dbReference>
<dbReference type="Pfam" id="PF00248">
    <property type="entry name" value="Aldo_ket_red"/>
    <property type="match status" value="1"/>
</dbReference>
<dbReference type="InterPro" id="IPR023210">
    <property type="entry name" value="NADP_OxRdtase_dom"/>
</dbReference>
<evidence type="ECO:0000259" key="1">
    <source>
        <dbReference type="Pfam" id="PF00248"/>
    </source>
</evidence>
<evidence type="ECO:0000313" key="3">
    <source>
        <dbReference type="Proteomes" id="UP000275024"/>
    </source>
</evidence>
<proteinExistence type="predicted"/>
<evidence type="ECO:0000313" key="2">
    <source>
        <dbReference type="EMBL" id="RKN09620.1"/>
    </source>
</evidence>
<gene>
    <name evidence="2" type="ORF">D7319_11185</name>
</gene>
<accession>A0A3A9W9Q5</accession>
<dbReference type="InterPro" id="IPR036812">
    <property type="entry name" value="NAD(P)_OxRdtase_dom_sf"/>
</dbReference>
<organism evidence="2 3">
    <name type="scientific">Streptomyces radicis</name>
    <dbReference type="NCBI Taxonomy" id="1750517"/>
    <lineage>
        <taxon>Bacteria</taxon>
        <taxon>Bacillati</taxon>
        <taxon>Actinomycetota</taxon>
        <taxon>Actinomycetes</taxon>
        <taxon>Kitasatosporales</taxon>
        <taxon>Streptomycetaceae</taxon>
        <taxon>Streptomyces</taxon>
    </lineage>
</organism>
<name>A0A3A9W9Q5_9ACTN</name>
<dbReference type="SUPFAM" id="SSF51430">
    <property type="entry name" value="NAD(P)-linked oxidoreductase"/>
    <property type="match status" value="1"/>
</dbReference>
<dbReference type="RefSeq" id="WP_120745003.1">
    <property type="nucleotide sequence ID" value="NZ_RBDX01000007.1"/>
</dbReference>